<accession>A0ABQ1Y2Z5</accession>
<dbReference type="RefSeq" id="WP_188535036.1">
    <property type="nucleotide sequence ID" value="NZ_BMFT01000001.1"/>
</dbReference>
<organism evidence="1 2">
    <name type="scientific">Paenibacillus segetis</name>
    <dbReference type="NCBI Taxonomy" id="1325360"/>
    <lineage>
        <taxon>Bacteria</taxon>
        <taxon>Bacillati</taxon>
        <taxon>Bacillota</taxon>
        <taxon>Bacilli</taxon>
        <taxon>Bacillales</taxon>
        <taxon>Paenibacillaceae</taxon>
        <taxon>Paenibacillus</taxon>
    </lineage>
</organism>
<proteinExistence type="predicted"/>
<reference evidence="2" key="1">
    <citation type="journal article" date="2019" name="Int. J. Syst. Evol. Microbiol.">
        <title>The Global Catalogue of Microorganisms (GCM) 10K type strain sequencing project: providing services to taxonomists for standard genome sequencing and annotation.</title>
        <authorList>
            <consortium name="The Broad Institute Genomics Platform"/>
            <consortium name="The Broad Institute Genome Sequencing Center for Infectious Disease"/>
            <person name="Wu L."/>
            <person name="Ma J."/>
        </authorList>
    </citation>
    <scope>NUCLEOTIDE SEQUENCE [LARGE SCALE GENOMIC DNA]</scope>
    <source>
        <strain evidence="2">CGMCC 1.12769</strain>
    </source>
</reference>
<protein>
    <submittedName>
        <fullName evidence="1">Uncharacterized protein</fullName>
    </submittedName>
</protein>
<keyword evidence="2" id="KW-1185">Reference proteome</keyword>
<dbReference type="Proteomes" id="UP000659344">
    <property type="component" value="Unassembled WGS sequence"/>
</dbReference>
<evidence type="ECO:0000313" key="2">
    <source>
        <dbReference type="Proteomes" id="UP000659344"/>
    </source>
</evidence>
<gene>
    <name evidence="1" type="ORF">GCM10008013_02500</name>
</gene>
<name>A0ABQ1Y2Z5_9BACL</name>
<evidence type="ECO:0000313" key="1">
    <source>
        <dbReference type="EMBL" id="GGH10884.1"/>
    </source>
</evidence>
<dbReference type="EMBL" id="BMFT01000001">
    <property type="protein sequence ID" value="GGH10884.1"/>
    <property type="molecule type" value="Genomic_DNA"/>
</dbReference>
<comment type="caution">
    <text evidence="1">The sequence shown here is derived from an EMBL/GenBank/DDBJ whole genome shotgun (WGS) entry which is preliminary data.</text>
</comment>
<sequence>MTPLSWGVSEELVAEVTNKQHTDKQHTEITFDFSILCGQKKSNLK</sequence>